<keyword evidence="1" id="KW-1133">Transmembrane helix</keyword>
<feature type="transmembrane region" description="Helical" evidence="1">
    <location>
        <begin position="154"/>
        <end position="171"/>
    </location>
</feature>
<proteinExistence type="predicted"/>
<protein>
    <recommendedName>
        <fullName evidence="2">Fatty acid hydroxylase domain-containing protein</fullName>
    </recommendedName>
</protein>
<name>A0A6C0AX46_9ZZZZ</name>
<feature type="transmembrane region" description="Helical" evidence="1">
    <location>
        <begin position="51"/>
        <end position="73"/>
    </location>
</feature>
<dbReference type="GO" id="GO:0008610">
    <property type="term" value="P:lipid biosynthetic process"/>
    <property type="evidence" value="ECO:0007669"/>
    <property type="project" value="InterPro"/>
</dbReference>
<sequence length="222" mass="25745">MDLYLLEPLINVYLLGSFTILFGHILDFTIDKENLIIYMQKKTDLYIQGLRSLYMNLLFISGFNYIIAYNYLLDIQSNNLQILKYSGILLTHNIMYFGMHSMVHKINAIRFIHNFHHLFIQNIPSIGNAVSFLEFQIMYVLPFLYGMYLFQPNVTTINCSILTISILNSIIHSSALEKINWLPFLVSPKKHGNHHKNYTGNYAAPLIDIDALAFPSRTTRNT</sequence>
<dbReference type="GO" id="GO:0005506">
    <property type="term" value="F:iron ion binding"/>
    <property type="evidence" value="ECO:0007669"/>
    <property type="project" value="InterPro"/>
</dbReference>
<feature type="transmembrane region" description="Helical" evidence="1">
    <location>
        <begin position="12"/>
        <end position="30"/>
    </location>
</feature>
<feature type="domain" description="Fatty acid hydroxylase" evidence="2">
    <location>
        <begin position="88"/>
        <end position="208"/>
    </location>
</feature>
<evidence type="ECO:0000259" key="2">
    <source>
        <dbReference type="Pfam" id="PF04116"/>
    </source>
</evidence>
<dbReference type="GO" id="GO:0016491">
    <property type="term" value="F:oxidoreductase activity"/>
    <property type="evidence" value="ECO:0007669"/>
    <property type="project" value="InterPro"/>
</dbReference>
<organism evidence="3">
    <name type="scientific">viral metagenome</name>
    <dbReference type="NCBI Taxonomy" id="1070528"/>
    <lineage>
        <taxon>unclassified sequences</taxon>
        <taxon>metagenomes</taxon>
        <taxon>organismal metagenomes</taxon>
    </lineage>
</organism>
<keyword evidence="1" id="KW-0472">Membrane</keyword>
<feature type="transmembrane region" description="Helical" evidence="1">
    <location>
        <begin position="85"/>
        <end position="104"/>
    </location>
</feature>
<reference evidence="3" key="1">
    <citation type="journal article" date="2020" name="Nature">
        <title>Giant virus diversity and host interactions through global metagenomics.</title>
        <authorList>
            <person name="Schulz F."/>
            <person name="Roux S."/>
            <person name="Paez-Espino D."/>
            <person name="Jungbluth S."/>
            <person name="Walsh D.A."/>
            <person name="Denef V.J."/>
            <person name="McMahon K.D."/>
            <person name="Konstantinidis K.T."/>
            <person name="Eloe-Fadrosh E.A."/>
            <person name="Kyrpides N.C."/>
            <person name="Woyke T."/>
        </authorList>
    </citation>
    <scope>NUCLEOTIDE SEQUENCE</scope>
    <source>
        <strain evidence="3">GVMAG-S-ERX555965-48</strain>
    </source>
</reference>
<evidence type="ECO:0000256" key="1">
    <source>
        <dbReference type="SAM" id="Phobius"/>
    </source>
</evidence>
<keyword evidence="1" id="KW-0812">Transmembrane</keyword>
<dbReference type="InterPro" id="IPR006694">
    <property type="entry name" value="Fatty_acid_hydroxylase"/>
</dbReference>
<dbReference type="AlphaFoldDB" id="A0A6C0AX46"/>
<dbReference type="Pfam" id="PF04116">
    <property type="entry name" value="FA_hydroxylase"/>
    <property type="match status" value="1"/>
</dbReference>
<evidence type="ECO:0000313" key="3">
    <source>
        <dbReference type="EMBL" id="QHS84332.1"/>
    </source>
</evidence>
<dbReference type="EMBL" id="MN738781">
    <property type="protein sequence ID" value="QHS84332.1"/>
    <property type="molecule type" value="Genomic_DNA"/>
</dbReference>
<feature type="transmembrane region" description="Helical" evidence="1">
    <location>
        <begin position="125"/>
        <end position="148"/>
    </location>
</feature>
<accession>A0A6C0AX46</accession>